<organism evidence="2 4">
    <name type="scientific">Candidatus Chlorohelix allophototropha</name>
    <dbReference type="NCBI Taxonomy" id="3003348"/>
    <lineage>
        <taxon>Bacteria</taxon>
        <taxon>Bacillati</taxon>
        <taxon>Chloroflexota</taxon>
        <taxon>Chloroflexia</taxon>
        <taxon>Candidatus Chloroheliales</taxon>
        <taxon>Candidatus Chloroheliaceae</taxon>
        <taxon>Candidatus Chlorohelix</taxon>
    </lineage>
</organism>
<dbReference type="Gene3D" id="3.40.50.300">
    <property type="entry name" value="P-loop containing nucleotide triphosphate hydrolases"/>
    <property type="match status" value="1"/>
</dbReference>
<name>A0A8T7M0U3_9CHLR</name>
<evidence type="ECO:0000313" key="4">
    <source>
        <dbReference type="Proteomes" id="UP000521676"/>
    </source>
</evidence>
<evidence type="ECO:0000313" key="2">
    <source>
        <dbReference type="EMBL" id="NWJ45530.1"/>
    </source>
</evidence>
<gene>
    <name evidence="2" type="primary">cobO</name>
    <name evidence="2" type="ORF">HXX08_06605</name>
    <name evidence="3" type="ORF">OZ401_000669</name>
</gene>
<evidence type="ECO:0000313" key="5">
    <source>
        <dbReference type="Proteomes" id="UP001431572"/>
    </source>
</evidence>
<dbReference type="EC" id="2.5.1.17" evidence="2"/>
<dbReference type="CDD" id="cd00561">
    <property type="entry name" value="CobA_ACA"/>
    <property type="match status" value="1"/>
</dbReference>
<dbReference type="GO" id="GO:0005524">
    <property type="term" value="F:ATP binding"/>
    <property type="evidence" value="ECO:0007669"/>
    <property type="project" value="InterPro"/>
</dbReference>
<dbReference type="InterPro" id="IPR003724">
    <property type="entry name" value="CblAdoTrfase_CobA"/>
</dbReference>
<sequence>MHPPEIDEVDPKHSTNEVDPEVAPDISEEERLARQLSSHKDRIKKTKYATRKNLVLVNTGIGKGKTTAAFGMLVRAWGQGMDVCMLQFIKAKTANWGEEKAARKIDIEMIQLGDGFTWLSEDIEKDKELARTGWKLCKEKILSGKYDLIVLDELTYILKYGWLDWNEVKETLDNRPNRTHVAITGRYAPPELIEYADLVTEMTEIKHPYHANIKAQKGIEF</sequence>
<protein>
    <submittedName>
        <fullName evidence="2">Cob(I)yrinic acid a,c-diamide adenosyltransferase</fullName>
        <ecNumber evidence="2">2.5.1.17</ecNumber>
    </submittedName>
</protein>
<dbReference type="InterPro" id="IPR027417">
    <property type="entry name" value="P-loop_NTPase"/>
</dbReference>
<dbReference type="GO" id="GO:0009236">
    <property type="term" value="P:cobalamin biosynthetic process"/>
    <property type="evidence" value="ECO:0007669"/>
    <property type="project" value="InterPro"/>
</dbReference>
<dbReference type="Pfam" id="PF02572">
    <property type="entry name" value="CobA_CobO_BtuR"/>
    <property type="match status" value="1"/>
</dbReference>
<dbReference type="AlphaFoldDB" id="A0A8T7M0U3"/>
<reference evidence="3" key="2">
    <citation type="journal article" date="2024" name="Nature">
        <title>Anoxygenic phototroph of the Chloroflexota uses a type I reaction centre.</title>
        <authorList>
            <person name="Tsuji J.M."/>
            <person name="Shaw N.A."/>
            <person name="Nagashima S."/>
            <person name="Venkiteswaran J.J."/>
            <person name="Schiff S.L."/>
            <person name="Watanabe T."/>
            <person name="Fukui M."/>
            <person name="Hanada S."/>
            <person name="Tank M."/>
            <person name="Neufeld J.D."/>
        </authorList>
    </citation>
    <scope>NUCLEOTIDE SEQUENCE</scope>
    <source>
        <strain evidence="3">L227-S17</strain>
    </source>
</reference>
<dbReference type="RefSeq" id="WP_341469297.1">
    <property type="nucleotide sequence ID" value="NZ_CP128399.1"/>
</dbReference>
<dbReference type="EMBL" id="CP128399">
    <property type="protein sequence ID" value="WJW67403.1"/>
    <property type="molecule type" value="Genomic_DNA"/>
</dbReference>
<dbReference type="NCBIfam" id="TIGR00708">
    <property type="entry name" value="cobA"/>
    <property type="match status" value="1"/>
</dbReference>
<reference evidence="2 4" key="1">
    <citation type="submission" date="2020-06" db="EMBL/GenBank/DDBJ databases">
        <title>Anoxygenic phototrophic Chloroflexota member uses a Type I reaction center.</title>
        <authorList>
            <person name="Tsuji J.M."/>
            <person name="Shaw N.A."/>
            <person name="Nagashima S."/>
            <person name="Venkiteswaran J."/>
            <person name="Schiff S.L."/>
            <person name="Hanada S."/>
            <person name="Tank M."/>
            <person name="Neufeld J.D."/>
        </authorList>
    </citation>
    <scope>NUCLEOTIDE SEQUENCE [LARGE SCALE GENOMIC DNA]</scope>
    <source>
        <strain evidence="2">L227-S17</strain>
    </source>
</reference>
<dbReference type="Proteomes" id="UP000521676">
    <property type="component" value="Unassembled WGS sequence"/>
</dbReference>
<dbReference type="SUPFAM" id="SSF52540">
    <property type="entry name" value="P-loop containing nucleoside triphosphate hydrolases"/>
    <property type="match status" value="1"/>
</dbReference>
<feature type="region of interest" description="Disordered" evidence="1">
    <location>
        <begin position="1"/>
        <end position="29"/>
    </location>
</feature>
<accession>A0A8T7M0U3</accession>
<dbReference type="EMBL" id="JACATZ010000001">
    <property type="protein sequence ID" value="NWJ45530.1"/>
    <property type="molecule type" value="Genomic_DNA"/>
</dbReference>
<evidence type="ECO:0000256" key="1">
    <source>
        <dbReference type="SAM" id="MobiDB-lite"/>
    </source>
</evidence>
<dbReference type="NCBIfam" id="NF004637">
    <property type="entry name" value="PRK05986.1"/>
    <property type="match status" value="1"/>
</dbReference>
<proteinExistence type="predicted"/>
<dbReference type="GO" id="GO:0008817">
    <property type="term" value="F:corrinoid adenosyltransferase activity"/>
    <property type="evidence" value="ECO:0007669"/>
    <property type="project" value="UniProtKB-EC"/>
</dbReference>
<dbReference type="PIRSF" id="PIRSF015617">
    <property type="entry name" value="Adensltrnsf_CobA"/>
    <property type="match status" value="1"/>
</dbReference>
<keyword evidence="5" id="KW-1185">Reference proteome</keyword>
<keyword evidence="2" id="KW-0808">Transferase</keyword>
<feature type="compositionally biased region" description="Acidic residues" evidence="1">
    <location>
        <begin position="18"/>
        <end position="28"/>
    </location>
</feature>
<dbReference type="PANTHER" id="PTHR46638">
    <property type="entry name" value="CORRINOID ADENOSYLTRANSFERASE"/>
    <property type="match status" value="1"/>
</dbReference>
<dbReference type="PANTHER" id="PTHR46638:SF1">
    <property type="entry name" value="CORRINOID ADENOSYLTRANSFERASE"/>
    <property type="match status" value="1"/>
</dbReference>
<dbReference type="Proteomes" id="UP001431572">
    <property type="component" value="Chromosome 1"/>
</dbReference>
<evidence type="ECO:0000313" key="3">
    <source>
        <dbReference type="EMBL" id="WJW67403.1"/>
    </source>
</evidence>